<feature type="active site" description="Nucleophile" evidence="5">
    <location>
        <position position="355"/>
    </location>
</feature>
<dbReference type="RefSeq" id="WP_055143644.1">
    <property type="nucleotide sequence ID" value="NZ_JXSZ01000005.1"/>
</dbReference>
<comment type="caution">
    <text evidence="5">Lacks conserved residue(s) required for the propagation of feature annotation.</text>
</comment>
<dbReference type="InterPro" id="IPR023267">
    <property type="entry name" value="RCMT"/>
</dbReference>
<dbReference type="InterPro" id="IPR001678">
    <property type="entry name" value="MeTrfase_RsmB-F_NOP2_dom"/>
</dbReference>
<accession>A0A0P7C460</accession>
<dbReference type="Proteomes" id="UP000050454">
    <property type="component" value="Unassembled WGS sequence"/>
</dbReference>
<organism evidence="7 8">
    <name type="scientific">Jiulongibacter sediminis</name>
    <dbReference type="NCBI Taxonomy" id="1605367"/>
    <lineage>
        <taxon>Bacteria</taxon>
        <taxon>Pseudomonadati</taxon>
        <taxon>Bacteroidota</taxon>
        <taxon>Cytophagia</taxon>
        <taxon>Cytophagales</taxon>
        <taxon>Leadbetterellaceae</taxon>
        <taxon>Jiulongibacter</taxon>
    </lineage>
</organism>
<comment type="caution">
    <text evidence="7">The sequence shown here is derived from an EMBL/GenBank/DDBJ whole genome shotgun (WGS) entry which is preliminary data.</text>
</comment>
<dbReference type="STRING" id="1605367.AFM12_02210"/>
<dbReference type="InterPro" id="IPR049560">
    <property type="entry name" value="MeTrfase_RsmB-F_NOP2_cat"/>
</dbReference>
<dbReference type="OrthoDB" id="9810297at2"/>
<reference evidence="7 8" key="1">
    <citation type="submission" date="2015-07" db="EMBL/GenBank/DDBJ databases">
        <title>The draft genome sequence of Leadbetterella sp. JN14-9.</title>
        <authorList>
            <person name="Liu Y."/>
            <person name="Du J."/>
            <person name="Shao Z."/>
        </authorList>
    </citation>
    <scope>NUCLEOTIDE SEQUENCE [LARGE SCALE GENOMIC DNA]</scope>
    <source>
        <strain evidence="7 8">JN14-9</strain>
    </source>
</reference>
<feature type="binding site" evidence="5">
    <location>
        <position position="282"/>
    </location>
    <ligand>
        <name>S-adenosyl-L-methionine</name>
        <dbReference type="ChEBI" id="CHEBI:59789"/>
    </ligand>
</feature>
<dbReference type="Pfam" id="PF22458">
    <property type="entry name" value="RsmF-B_ferredox"/>
    <property type="match status" value="1"/>
</dbReference>
<evidence type="ECO:0000256" key="1">
    <source>
        <dbReference type="ARBA" id="ARBA00022603"/>
    </source>
</evidence>
<evidence type="ECO:0000313" key="7">
    <source>
        <dbReference type="EMBL" id="KPM49448.1"/>
    </source>
</evidence>
<protein>
    <submittedName>
        <fullName evidence="7">RNA methyltransferase</fullName>
    </submittedName>
</protein>
<feature type="binding site" evidence="5">
    <location>
        <position position="258"/>
    </location>
    <ligand>
        <name>S-adenosyl-L-methionine</name>
        <dbReference type="ChEBI" id="CHEBI:59789"/>
    </ligand>
</feature>
<sequence>MVKKLHRPLVEAVLTNLIQIFNENRKADQVIIRTLKSNPKWGSRDRNFIAENTYDIIRWWRLLKYCLVINERKFSEEARFWEMVGGWLCIQGYDLPAWPEFKNLDPVKILALYESENKTRKVRESVPDWLDELGEAEVPNWDDEIHALNQDSKVYIRVNTLKSNKAEVISALEKEEIEIEEVPDVENALRLKKRRKLDHLKSYRKGHFEIQDAGSQQIAEYLDVKPDSFVIDACAGAGGKSLYLAALMNNSGKIVSMDVEGRKLKELKSRASRNGVEIITTDLIRESTLDKYQGKADYLLLDVPCSGTGVLRRNPDAKWKLKPSFIDQVRQIQASILDDYTAMLKPGGTLVYATCSVLRSENEDQVKNFLSQHVEFELLDEKRVSPAETGFDGFYMAKLKRVK</sequence>
<dbReference type="InterPro" id="IPR054728">
    <property type="entry name" value="RsmB-like_ferredoxin"/>
</dbReference>
<dbReference type="AlphaFoldDB" id="A0A0P7C460"/>
<dbReference type="Gene3D" id="3.40.50.150">
    <property type="entry name" value="Vaccinia Virus protein VP39"/>
    <property type="match status" value="1"/>
</dbReference>
<dbReference type="GO" id="GO:0008173">
    <property type="term" value="F:RNA methyltransferase activity"/>
    <property type="evidence" value="ECO:0007669"/>
    <property type="project" value="InterPro"/>
</dbReference>
<proteinExistence type="inferred from homology"/>
<evidence type="ECO:0000256" key="5">
    <source>
        <dbReference type="PROSITE-ProRule" id="PRU01023"/>
    </source>
</evidence>
<dbReference type="SUPFAM" id="SSF53335">
    <property type="entry name" value="S-adenosyl-L-methionine-dependent methyltransferases"/>
    <property type="match status" value="1"/>
</dbReference>
<evidence type="ECO:0000256" key="3">
    <source>
        <dbReference type="ARBA" id="ARBA00022691"/>
    </source>
</evidence>
<keyword evidence="2 5" id="KW-0808">Transferase</keyword>
<dbReference type="Pfam" id="PF01189">
    <property type="entry name" value="Methyltr_RsmB-F"/>
    <property type="match status" value="1"/>
</dbReference>
<keyword evidence="1 5" id="KW-0489">Methyltransferase</keyword>
<dbReference type="GO" id="GO:0003723">
    <property type="term" value="F:RNA binding"/>
    <property type="evidence" value="ECO:0007669"/>
    <property type="project" value="UniProtKB-UniRule"/>
</dbReference>
<gene>
    <name evidence="7" type="ORF">AFM12_02210</name>
</gene>
<feature type="binding site" evidence="5">
    <location>
        <position position="302"/>
    </location>
    <ligand>
        <name>S-adenosyl-L-methionine</name>
        <dbReference type="ChEBI" id="CHEBI:59789"/>
    </ligand>
</feature>
<dbReference type="PROSITE" id="PS51686">
    <property type="entry name" value="SAM_MT_RSMB_NOP"/>
    <property type="match status" value="1"/>
</dbReference>
<dbReference type="EMBL" id="LGTQ01000005">
    <property type="protein sequence ID" value="KPM49448.1"/>
    <property type="molecule type" value="Genomic_DNA"/>
</dbReference>
<dbReference type="PANTHER" id="PTHR22807">
    <property type="entry name" value="NOP2 YEAST -RELATED NOL1/NOP2/FMU SUN DOMAIN-CONTAINING"/>
    <property type="match status" value="1"/>
</dbReference>
<evidence type="ECO:0000256" key="4">
    <source>
        <dbReference type="ARBA" id="ARBA00022884"/>
    </source>
</evidence>
<evidence type="ECO:0000259" key="6">
    <source>
        <dbReference type="PROSITE" id="PS51686"/>
    </source>
</evidence>
<dbReference type="GO" id="GO:0001510">
    <property type="term" value="P:RNA methylation"/>
    <property type="evidence" value="ECO:0007669"/>
    <property type="project" value="InterPro"/>
</dbReference>
<keyword evidence="4 5" id="KW-0694">RNA-binding</keyword>
<dbReference type="InterPro" id="IPR029063">
    <property type="entry name" value="SAM-dependent_MTases_sf"/>
</dbReference>
<dbReference type="PATRIC" id="fig|1605367.3.peg.1785"/>
<dbReference type="PANTHER" id="PTHR22807:SF53">
    <property type="entry name" value="RIBOSOMAL RNA SMALL SUBUNIT METHYLTRANSFERASE B-RELATED"/>
    <property type="match status" value="1"/>
</dbReference>
<comment type="similarity">
    <text evidence="5">Belongs to the class I-like SAM-binding methyltransferase superfamily. RsmB/NOP family.</text>
</comment>
<evidence type="ECO:0000313" key="8">
    <source>
        <dbReference type="Proteomes" id="UP000050454"/>
    </source>
</evidence>
<feature type="domain" description="SAM-dependent MTase RsmB/NOP-type" evidence="6">
    <location>
        <begin position="144"/>
        <end position="403"/>
    </location>
</feature>
<keyword evidence="8" id="KW-1185">Reference proteome</keyword>
<name>A0A0P7C460_9BACT</name>
<dbReference type="PRINTS" id="PR02008">
    <property type="entry name" value="RCMTFAMILY"/>
</dbReference>
<evidence type="ECO:0000256" key="2">
    <source>
        <dbReference type="ARBA" id="ARBA00022679"/>
    </source>
</evidence>
<keyword evidence="3 5" id="KW-0949">S-adenosyl-L-methionine</keyword>